<keyword evidence="2" id="KW-1185">Reference proteome</keyword>
<protein>
    <submittedName>
        <fullName evidence="1">Uncharacterized protein</fullName>
    </submittedName>
</protein>
<comment type="caution">
    <text evidence="1">The sequence shown here is derived from an EMBL/GenBank/DDBJ whole genome shotgun (WGS) entry which is preliminary data.</text>
</comment>
<dbReference type="Proteomes" id="UP001054945">
    <property type="component" value="Unassembled WGS sequence"/>
</dbReference>
<dbReference type="AlphaFoldDB" id="A0AAV4Y7W4"/>
<evidence type="ECO:0000313" key="2">
    <source>
        <dbReference type="Proteomes" id="UP001054945"/>
    </source>
</evidence>
<evidence type="ECO:0000313" key="1">
    <source>
        <dbReference type="EMBL" id="GIZ03004.1"/>
    </source>
</evidence>
<gene>
    <name evidence="1" type="ORF">CEXT_707561</name>
</gene>
<dbReference type="EMBL" id="BPLR01001537">
    <property type="protein sequence ID" value="GIZ03004.1"/>
    <property type="molecule type" value="Genomic_DNA"/>
</dbReference>
<reference evidence="1 2" key="1">
    <citation type="submission" date="2021-06" db="EMBL/GenBank/DDBJ databases">
        <title>Caerostris extrusa draft genome.</title>
        <authorList>
            <person name="Kono N."/>
            <person name="Arakawa K."/>
        </authorList>
    </citation>
    <scope>NUCLEOTIDE SEQUENCE [LARGE SCALE GENOMIC DNA]</scope>
</reference>
<proteinExistence type="predicted"/>
<sequence length="242" mass="28570">MENFFSLKMLYIRTPVKRQWKFFVWHSYPYVITKRRLKGAETAAIHNDKEQSKKSPSEKQQQTEAVSNIADTCEVGKEASNILQEQYFLLKSDEKLLLPQMLYIRTTCETSVEVFRLAFISSRHHEKKKGAETAAIHYDTSSLCKEQFNPPLPNLENNGRRKQFLTLPTPVRGEKKTSNILQEQYFLFKSDERLLLSEDVIYQNTCETSVEVFVWHSYPHVITKEGRKKKRYCAKLFRRKFD</sequence>
<name>A0AAV4Y7W4_CAEEX</name>
<organism evidence="1 2">
    <name type="scientific">Caerostris extrusa</name>
    <name type="common">Bark spider</name>
    <name type="synonym">Caerostris bankana</name>
    <dbReference type="NCBI Taxonomy" id="172846"/>
    <lineage>
        <taxon>Eukaryota</taxon>
        <taxon>Metazoa</taxon>
        <taxon>Ecdysozoa</taxon>
        <taxon>Arthropoda</taxon>
        <taxon>Chelicerata</taxon>
        <taxon>Arachnida</taxon>
        <taxon>Araneae</taxon>
        <taxon>Araneomorphae</taxon>
        <taxon>Entelegynae</taxon>
        <taxon>Araneoidea</taxon>
        <taxon>Araneidae</taxon>
        <taxon>Caerostris</taxon>
    </lineage>
</organism>
<accession>A0AAV4Y7W4</accession>